<reference evidence="17 18" key="1">
    <citation type="submission" date="2023-12" db="EMBL/GenBank/DDBJ databases">
        <title>Baltic Sea Cyanobacteria.</title>
        <authorList>
            <person name="Delbaje E."/>
            <person name="Fewer D.P."/>
            <person name="Shishido T.K."/>
        </authorList>
    </citation>
    <scope>NUCLEOTIDE SEQUENCE [LARGE SCALE GENOMIC DNA]</scope>
    <source>
        <strain evidence="17 18">UHCC 0281</strain>
    </source>
</reference>
<dbReference type="Gene3D" id="3.30.420.40">
    <property type="match status" value="1"/>
</dbReference>
<evidence type="ECO:0000256" key="13">
    <source>
        <dbReference type="ARBA" id="ARBA00022958"/>
    </source>
</evidence>
<dbReference type="InterPro" id="IPR004619">
    <property type="entry name" value="Type_III_PanK"/>
</dbReference>
<protein>
    <recommendedName>
        <fullName evidence="16">Type III pantothenate kinase</fullName>
        <ecNumber evidence="7">2.7.1.33</ecNumber>
    </recommendedName>
</protein>
<evidence type="ECO:0000256" key="14">
    <source>
        <dbReference type="ARBA" id="ARBA00022993"/>
    </source>
</evidence>
<accession>A0ABU5SS26</accession>
<evidence type="ECO:0000256" key="3">
    <source>
        <dbReference type="ARBA" id="ARBA00001972"/>
    </source>
</evidence>
<dbReference type="Pfam" id="PF03309">
    <property type="entry name" value="Pan_kinase"/>
    <property type="match status" value="1"/>
</dbReference>
<dbReference type="InterPro" id="IPR043129">
    <property type="entry name" value="ATPase_NBD"/>
</dbReference>
<comment type="pathway">
    <text evidence="5">Cofactor biosynthesis; coenzyme A biosynthesis; CoA from (R)-pantothenate: step 1/5.</text>
</comment>
<evidence type="ECO:0000256" key="2">
    <source>
        <dbReference type="ARBA" id="ARBA00001958"/>
    </source>
</evidence>
<evidence type="ECO:0000256" key="15">
    <source>
        <dbReference type="ARBA" id="ARBA00038036"/>
    </source>
</evidence>
<evidence type="ECO:0000256" key="9">
    <source>
        <dbReference type="ARBA" id="ARBA00022679"/>
    </source>
</evidence>
<keyword evidence="18" id="KW-1185">Reference proteome</keyword>
<gene>
    <name evidence="17" type="ORF">VB739_01990</name>
</gene>
<comment type="subcellular location">
    <subcellularLocation>
        <location evidence="4">Cytoplasm</location>
    </subcellularLocation>
</comment>
<dbReference type="PANTHER" id="PTHR34265:SF1">
    <property type="entry name" value="TYPE III PANTOTHENATE KINASE"/>
    <property type="match status" value="1"/>
</dbReference>
<evidence type="ECO:0000256" key="7">
    <source>
        <dbReference type="ARBA" id="ARBA00012102"/>
    </source>
</evidence>
<evidence type="ECO:0000256" key="8">
    <source>
        <dbReference type="ARBA" id="ARBA00022490"/>
    </source>
</evidence>
<keyword evidence="11 17" id="KW-0418">Kinase</keyword>
<evidence type="ECO:0000313" key="18">
    <source>
        <dbReference type="Proteomes" id="UP001302329"/>
    </source>
</evidence>
<evidence type="ECO:0000256" key="1">
    <source>
        <dbReference type="ARBA" id="ARBA00001206"/>
    </source>
</evidence>
<comment type="similarity">
    <text evidence="15">Belongs to the type III pantothenate kinase family.</text>
</comment>
<dbReference type="RefSeq" id="WP_323355475.1">
    <property type="nucleotide sequence ID" value="NZ_JAYGHY010000004.1"/>
</dbReference>
<evidence type="ECO:0000256" key="16">
    <source>
        <dbReference type="ARBA" id="ARBA00040883"/>
    </source>
</evidence>
<evidence type="ECO:0000256" key="6">
    <source>
        <dbReference type="ARBA" id="ARBA00011738"/>
    </source>
</evidence>
<dbReference type="SUPFAM" id="SSF53067">
    <property type="entry name" value="Actin-like ATPase domain"/>
    <property type="match status" value="1"/>
</dbReference>
<keyword evidence="12" id="KW-0067">ATP-binding</keyword>
<keyword evidence="10" id="KW-0547">Nucleotide-binding</keyword>
<comment type="catalytic activity">
    <reaction evidence="1">
        <text>(R)-pantothenate + ATP = (R)-4'-phosphopantothenate + ADP + H(+)</text>
        <dbReference type="Rhea" id="RHEA:16373"/>
        <dbReference type="ChEBI" id="CHEBI:10986"/>
        <dbReference type="ChEBI" id="CHEBI:15378"/>
        <dbReference type="ChEBI" id="CHEBI:29032"/>
        <dbReference type="ChEBI" id="CHEBI:30616"/>
        <dbReference type="ChEBI" id="CHEBI:456216"/>
        <dbReference type="EC" id="2.7.1.33"/>
    </reaction>
</comment>
<keyword evidence="8" id="KW-0963">Cytoplasm</keyword>
<dbReference type="GO" id="GO:0004594">
    <property type="term" value="F:pantothenate kinase activity"/>
    <property type="evidence" value="ECO:0007669"/>
    <property type="project" value="UniProtKB-EC"/>
</dbReference>
<comment type="subunit">
    <text evidence="6">Homodimer.</text>
</comment>
<organism evidence="17 18">
    <name type="scientific">Cyanobium gracile UHCC 0281</name>
    <dbReference type="NCBI Taxonomy" id="3110309"/>
    <lineage>
        <taxon>Bacteria</taxon>
        <taxon>Bacillati</taxon>
        <taxon>Cyanobacteriota</taxon>
        <taxon>Cyanophyceae</taxon>
        <taxon>Synechococcales</taxon>
        <taxon>Prochlorococcaceae</taxon>
        <taxon>Cyanobium</taxon>
    </lineage>
</organism>
<keyword evidence="9 17" id="KW-0808">Transferase</keyword>
<name>A0ABU5SS26_9CYAN</name>
<evidence type="ECO:0000256" key="11">
    <source>
        <dbReference type="ARBA" id="ARBA00022777"/>
    </source>
</evidence>
<evidence type="ECO:0000256" key="12">
    <source>
        <dbReference type="ARBA" id="ARBA00022840"/>
    </source>
</evidence>
<keyword evidence="14" id="KW-0173">Coenzyme A biosynthesis</keyword>
<dbReference type="NCBIfam" id="TIGR00671">
    <property type="entry name" value="baf"/>
    <property type="match status" value="1"/>
</dbReference>
<dbReference type="Proteomes" id="UP001302329">
    <property type="component" value="Unassembled WGS sequence"/>
</dbReference>
<proteinExistence type="inferred from homology"/>
<sequence>MPARQLRWLLIGNSRWHWALEAPDGMGRERVPHFLHLPPPTAAVDPPLAWAAVGPVPPQAALPAETRLALEDVPLADAPPWLGIDRALAGWWAARLTASPVLVVDAGTVLSLTRVDGRGRFAGGRLMAGAALQLGAMASGTQELPALEGGLASAGSGELWPRETAMAMTQGVVEGLAAAVLEAGRQVRSLEAGCRIVLTGGDGPALLPLLQRSPELGEDVLLHRPDLCLEALVALHPRPPVGAAQARPRSSRI</sequence>
<keyword evidence="13" id="KW-0630">Potassium</keyword>
<evidence type="ECO:0000313" key="17">
    <source>
        <dbReference type="EMBL" id="MEA5441322.1"/>
    </source>
</evidence>
<dbReference type="EMBL" id="JAYGHY010000004">
    <property type="protein sequence ID" value="MEA5441322.1"/>
    <property type="molecule type" value="Genomic_DNA"/>
</dbReference>
<comment type="caution">
    <text evidence="17">The sequence shown here is derived from an EMBL/GenBank/DDBJ whole genome shotgun (WGS) entry which is preliminary data.</text>
</comment>
<dbReference type="EC" id="2.7.1.33" evidence="7"/>
<comment type="cofactor">
    <cofactor evidence="3">
        <name>NH4(+)</name>
        <dbReference type="ChEBI" id="CHEBI:28938"/>
    </cofactor>
</comment>
<evidence type="ECO:0000256" key="10">
    <source>
        <dbReference type="ARBA" id="ARBA00022741"/>
    </source>
</evidence>
<comment type="cofactor">
    <cofactor evidence="2">
        <name>K(+)</name>
        <dbReference type="ChEBI" id="CHEBI:29103"/>
    </cofactor>
</comment>
<evidence type="ECO:0000256" key="4">
    <source>
        <dbReference type="ARBA" id="ARBA00004496"/>
    </source>
</evidence>
<dbReference type="PANTHER" id="PTHR34265">
    <property type="entry name" value="TYPE III PANTOTHENATE KINASE"/>
    <property type="match status" value="1"/>
</dbReference>
<evidence type="ECO:0000256" key="5">
    <source>
        <dbReference type="ARBA" id="ARBA00005225"/>
    </source>
</evidence>